<feature type="signal peptide" evidence="1">
    <location>
        <begin position="1"/>
        <end position="19"/>
    </location>
</feature>
<dbReference type="InterPro" id="IPR019861">
    <property type="entry name" value="PorP/SprF_Bacteroidetes"/>
</dbReference>
<evidence type="ECO:0000313" key="3">
    <source>
        <dbReference type="Proteomes" id="UP001172082"/>
    </source>
</evidence>
<reference evidence="2" key="1">
    <citation type="submission" date="2023-06" db="EMBL/GenBank/DDBJ databases">
        <title>Genomic of Parafulvivirga corallium.</title>
        <authorList>
            <person name="Wang G."/>
        </authorList>
    </citation>
    <scope>NUCLEOTIDE SEQUENCE</scope>
    <source>
        <strain evidence="2">BMA10</strain>
    </source>
</reference>
<keyword evidence="1" id="KW-0732">Signal</keyword>
<dbReference type="RefSeq" id="WP_346751167.1">
    <property type="nucleotide sequence ID" value="NZ_JAUJEA010000002.1"/>
</dbReference>
<dbReference type="Proteomes" id="UP001172082">
    <property type="component" value="Unassembled WGS sequence"/>
</dbReference>
<accession>A0ABT8KKA0</accession>
<gene>
    <name evidence="2" type="ORF">QQ008_07205</name>
</gene>
<dbReference type="NCBIfam" id="TIGR03519">
    <property type="entry name" value="T9SS_PorP_fam"/>
    <property type="match status" value="1"/>
</dbReference>
<keyword evidence="3" id="KW-1185">Reference proteome</keyword>
<name>A0ABT8KKA0_9BACT</name>
<feature type="chain" id="PRO_5045172986" evidence="1">
    <location>
        <begin position="20"/>
        <end position="328"/>
    </location>
</feature>
<dbReference type="EMBL" id="JAUJEA010000002">
    <property type="protein sequence ID" value="MDN5201141.1"/>
    <property type="molecule type" value="Genomic_DNA"/>
</dbReference>
<proteinExistence type="predicted"/>
<protein>
    <submittedName>
        <fullName evidence="2">PorP/SprF family type IX secretion system membrane protein</fullName>
    </submittedName>
</protein>
<comment type="caution">
    <text evidence="2">The sequence shown here is derived from an EMBL/GenBank/DDBJ whole genome shotgun (WGS) entry which is preliminary data.</text>
</comment>
<sequence>MKKNLSILLAMMACLVANAQTNGLLGLYYENMILYNPAQAGMNDQLDVNFGFRRQWAGFGNSPRTVLLSANGTLNFLGSNQTTENEDSQGAKPSMFTPMKHGAGGYIRLDERGSYKQLDITLIYAIHVRLTQDISLSMGISPNLYNEKIDLSDITVKDEVNDQTYQSLLQNGGSNTFLQFNTGLSIYSDRYYLSYGIMQAAKAFLSGNNDLNNNGATMSHQLMAGYRFDLLSNWELVPNTFVKLNKETPTFVEMGIRARYQQKIWAGLSYRNDNTFVGSFGLIHNNQWKFGYAYEYNTSSDISQFTNGSHELILGIRLFNKSNYSMMW</sequence>
<dbReference type="Pfam" id="PF11751">
    <property type="entry name" value="PorP_SprF"/>
    <property type="match status" value="1"/>
</dbReference>
<evidence type="ECO:0000256" key="1">
    <source>
        <dbReference type="SAM" id="SignalP"/>
    </source>
</evidence>
<organism evidence="2 3">
    <name type="scientific">Splendidivirga corallicola</name>
    <dbReference type="NCBI Taxonomy" id="3051826"/>
    <lineage>
        <taxon>Bacteria</taxon>
        <taxon>Pseudomonadati</taxon>
        <taxon>Bacteroidota</taxon>
        <taxon>Cytophagia</taxon>
        <taxon>Cytophagales</taxon>
        <taxon>Splendidivirgaceae</taxon>
        <taxon>Splendidivirga</taxon>
    </lineage>
</organism>
<evidence type="ECO:0000313" key="2">
    <source>
        <dbReference type="EMBL" id="MDN5201141.1"/>
    </source>
</evidence>